<dbReference type="PROSITE" id="PS51077">
    <property type="entry name" value="HTH_ICLR"/>
    <property type="match status" value="1"/>
</dbReference>
<dbReference type="Gene3D" id="3.30.450.40">
    <property type="match status" value="1"/>
</dbReference>
<feature type="domain" description="IclR-ED" evidence="5">
    <location>
        <begin position="77"/>
        <end position="263"/>
    </location>
</feature>
<dbReference type="SMART" id="SM00346">
    <property type="entry name" value="HTH_ICLR"/>
    <property type="match status" value="1"/>
</dbReference>
<evidence type="ECO:0000256" key="1">
    <source>
        <dbReference type="ARBA" id="ARBA00023015"/>
    </source>
</evidence>
<comment type="caution">
    <text evidence="6">The sequence shown here is derived from an EMBL/GenBank/DDBJ whole genome shotgun (WGS) entry which is preliminary data.</text>
</comment>
<dbReference type="PANTHER" id="PTHR30136">
    <property type="entry name" value="HELIX-TURN-HELIX TRANSCRIPTIONAL REGULATOR, ICLR FAMILY"/>
    <property type="match status" value="1"/>
</dbReference>
<dbReference type="SUPFAM" id="SSF46785">
    <property type="entry name" value="Winged helix' DNA-binding domain"/>
    <property type="match status" value="1"/>
</dbReference>
<dbReference type="EMBL" id="JAUDJE010000007">
    <property type="protein sequence ID" value="MDM9559354.1"/>
    <property type="molecule type" value="Genomic_DNA"/>
</dbReference>
<dbReference type="Pfam" id="PF09339">
    <property type="entry name" value="HTH_IclR"/>
    <property type="match status" value="1"/>
</dbReference>
<dbReference type="InterPro" id="IPR005471">
    <property type="entry name" value="Tscrpt_reg_IclR_N"/>
</dbReference>
<evidence type="ECO:0000256" key="2">
    <source>
        <dbReference type="ARBA" id="ARBA00023125"/>
    </source>
</evidence>
<dbReference type="InterPro" id="IPR036390">
    <property type="entry name" value="WH_DNA-bd_sf"/>
</dbReference>
<evidence type="ECO:0000259" key="5">
    <source>
        <dbReference type="PROSITE" id="PS51078"/>
    </source>
</evidence>
<feature type="domain" description="HTH iclR-type" evidence="4">
    <location>
        <begin position="13"/>
        <end position="76"/>
    </location>
</feature>
<dbReference type="Proteomes" id="UP001175604">
    <property type="component" value="Unassembled WGS sequence"/>
</dbReference>
<keyword evidence="1" id="KW-0805">Transcription regulation</keyword>
<dbReference type="SUPFAM" id="SSF55781">
    <property type="entry name" value="GAF domain-like"/>
    <property type="match status" value="1"/>
</dbReference>
<name>A0ABT7W2F7_9BORD</name>
<organism evidence="6 7">
    <name type="scientific">Bordetella petrii</name>
    <dbReference type="NCBI Taxonomy" id="94624"/>
    <lineage>
        <taxon>Bacteria</taxon>
        <taxon>Pseudomonadati</taxon>
        <taxon>Pseudomonadota</taxon>
        <taxon>Betaproteobacteria</taxon>
        <taxon>Burkholderiales</taxon>
        <taxon>Alcaligenaceae</taxon>
        <taxon>Bordetella</taxon>
    </lineage>
</organism>
<reference evidence="6" key="1">
    <citation type="submission" date="2023-06" db="EMBL/GenBank/DDBJ databases">
        <title>full genome analysis of Phenantherene degrader P3.</title>
        <authorList>
            <person name="Akbar A."/>
            <person name="Rahmeh R."/>
            <person name="Kishk M."/>
        </authorList>
    </citation>
    <scope>NUCLEOTIDE SEQUENCE</scope>
    <source>
        <strain evidence="6">P3</strain>
    </source>
</reference>
<accession>A0ABT7W2F7</accession>
<evidence type="ECO:0000313" key="7">
    <source>
        <dbReference type="Proteomes" id="UP001175604"/>
    </source>
</evidence>
<keyword evidence="2" id="KW-0238">DNA-binding</keyword>
<dbReference type="InterPro" id="IPR050707">
    <property type="entry name" value="HTH_MetabolicPath_Reg"/>
</dbReference>
<dbReference type="RefSeq" id="WP_289785524.1">
    <property type="nucleotide sequence ID" value="NZ_JAUDJE010000007.1"/>
</dbReference>
<keyword evidence="7" id="KW-1185">Reference proteome</keyword>
<evidence type="ECO:0000256" key="3">
    <source>
        <dbReference type="ARBA" id="ARBA00023163"/>
    </source>
</evidence>
<gene>
    <name evidence="6" type="ORF">QUC21_09955</name>
</gene>
<evidence type="ECO:0000259" key="4">
    <source>
        <dbReference type="PROSITE" id="PS51077"/>
    </source>
</evidence>
<protein>
    <submittedName>
        <fullName evidence="6">IclR family transcriptional regulator</fullName>
    </submittedName>
</protein>
<dbReference type="PANTHER" id="PTHR30136:SF39">
    <property type="entry name" value="TRANSCRIPTIONAL REGULATORY PROTEIN"/>
    <property type="match status" value="1"/>
</dbReference>
<dbReference type="InterPro" id="IPR036388">
    <property type="entry name" value="WH-like_DNA-bd_sf"/>
</dbReference>
<dbReference type="Gene3D" id="1.10.10.10">
    <property type="entry name" value="Winged helix-like DNA-binding domain superfamily/Winged helix DNA-binding domain"/>
    <property type="match status" value="1"/>
</dbReference>
<dbReference type="InterPro" id="IPR029016">
    <property type="entry name" value="GAF-like_dom_sf"/>
</dbReference>
<dbReference type="Pfam" id="PF01614">
    <property type="entry name" value="IclR_C"/>
    <property type="match status" value="1"/>
</dbReference>
<proteinExistence type="predicted"/>
<sequence>MATPDTRKDRTGTQAIQRCAALLRLITTFNRNGMRLVDLYSNAGLTRPTAHRLLQALVAEGFVRQDDRSKRYFLGSLTYEMGVAAAAPYTYDLRDTCVPYLRQVADATGDTVFLTVRSGLDGVCIARAEGAFPIKVFVLDVGRRRPLNIGGGATAILSALPDDEIRRICLANKERTERDYPRYDWDELQRRITRAREQGYLENEVLEVESVRSIAVPILDPHGRPLGAVSISALSSRLRGQALADKVGELQHAVRAIEAKLREHVAED</sequence>
<keyword evidence="3" id="KW-0804">Transcription</keyword>
<evidence type="ECO:0000313" key="6">
    <source>
        <dbReference type="EMBL" id="MDM9559354.1"/>
    </source>
</evidence>
<dbReference type="InterPro" id="IPR014757">
    <property type="entry name" value="Tscrpt_reg_IclR_C"/>
</dbReference>
<dbReference type="PROSITE" id="PS51078">
    <property type="entry name" value="ICLR_ED"/>
    <property type="match status" value="1"/>
</dbReference>